<dbReference type="GO" id="GO:0032259">
    <property type="term" value="P:methylation"/>
    <property type="evidence" value="ECO:0007669"/>
    <property type="project" value="UniProtKB-KW"/>
</dbReference>
<dbReference type="Pfam" id="PF00303">
    <property type="entry name" value="Thymidylat_synt"/>
    <property type="match status" value="1"/>
</dbReference>
<dbReference type="CDD" id="cd00209">
    <property type="entry name" value="DHFR"/>
    <property type="match status" value="1"/>
</dbReference>
<keyword evidence="2" id="KW-0808">Transferase</keyword>
<dbReference type="PANTHER" id="PTHR11548">
    <property type="entry name" value="THYMIDYLATE SYNTHASE 1"/>
    <property type="match status" value="1"/>
</dbReference>
<evidence type="ECO:0000256" key="4">
    <source>
        <dbReference type="ARBA" id="ARBA00022857"/>
    </source>
</evidence>
<dbReference type="GO" id="GO:0004146">
    <property type="term" value="F:dihydrofolate reductase activity"/>
    <property type="evidence" value="ECO:0007669"/>
    <property type="project" value="InterPro"/>
</dbReference>
<keyword evidence="5" id="KW-0560">Oxidoreductase</keyword>
<evidence type="ECO:0000256" key="5">
    <source>
        <dbReference type="ARBA" id="ARBA00023002"/>
    </source>
</evidence>
<evidence type="ECO:0000313" key="7">
    <source>
        <dbReference type="EMBL" id="QHU00891.1"/>
    </source>
</evidence>
<keyword evidence="4" id="KW-0521">NADP</keyword>
<dbReference type="CDD" id="cd00351">
    <property type="entry name" value="TS_Pyrimidine_HMase"/>
    <property type="match status" value="1"/>
</dbReference>
<keyword evidence="1" id="KW-0489">Methyltransferase</keyword>
<proteinExistence type="inferred from homology"/>
<dbReference type="NCBIfam" id="TIGR03284">
    <property type="entry name" value="thym_sym"/>
    <property type="match status" value="1"/>
</dbReference>
<dbReference type="GO" id="GO:0006231">
    <property type="term" value="P:dTMP biosynthetic process"/>
    <property type="evidence" value="ECO:0007669"/>
    <property type="project" value="InterPro"/>
</dbReference>
<dbReference type="GO" id="GO:0046654">
    <property type="term" value="P:tetrahydrofolate biosynthetic process"/>
    <property type="evidence" value="ECO:0007669"/>
    <property type="project" value="InterPro"/>
</dbReference>
<name>A0A6C0J807_9ZZZZ</name>
<sequence length="450" mass="51609">MSYVILAMDNIGGIGHNMKLPWNNIQDMAFFRKETLNNAVIMGYNTFKSIGNILPNRLNLIVSTNHYDEIIEQPGILHKFKTLDNAVLAGYKFEQDNNAKTFIMGGSMIYTEYMNKYNPIAIYYSRFTDTWDCDSFAPQRLKDLCSIKKIGIILNLPNTEESMYLDTFISVLETGHLKQDRTGTGTMSLFSPQSLEFNIQDGNLPVLTTKRVALKSAVIPELLWFISGSTDTRILEEQGCNIWKGNTSREFLDKRGLQYKEKDLGPGYGFQWRHSGAIYKGMDHDYTGEGVDQLQFIINELRTNPDSRRMILSSWIPNAINDMALPPCHILYQLYTHVKNGQRYLSAKMYQRSADSFLGVPFNISSYAILTHIIANITGMKTDRLVFTYGDYHIYNNHIDQVKKQLLRTPRPFPKISFVRNINEITEVTQDDFIITGYNPHNKIYAPMAV</sequence>
<dbReference type="PRINTS" id="PR00108">
    <property type="entry name" value="THYMDSNTHASE"/>
</dbReference>
<evidence type="ECO:0000256" key="1">
    <source>
        <dbReference type="ARBA" id="ARBA00022603"/>
    </source>
</evidence>
<dbReference type="SUPFAM" id="SSF55831">
    <property type="entry name" value="Thymidylate synthase/dCMP hydroxymethylase"/>
    <property type="match status" value="1"/>
</dbReference>
<dbReference type="HAMAP" id="MF_00008">
    <property type="entry name" value="Thymidy_synth_bact"/>
    <property type="match status" value="1"/>
</dbReference>
<dbReference type="InterPro" id="IPR036926">
    <property type="entry name" value="Thymidate_synth/dCMP_Mease_sf"/>
</dbReference>
<dbReference type="GO" id="GO:0005829">
    <property type="term" value="C:cytosol"/>
    <property type="evidence" value="ECO:0007669"/>
    <property type="project" value="TreeGrafter"/>
</dbReference>
<dbReference type="PROSITE" id="PS00075">
    <property type="entry name" value="DHFR_1"/>
    <property type="match status" value="1"/>
</dbReference>
<feature type="domain" description="DHFR" evidence="6">
    <location>
        <begin position="1"/>
        <end position="174"/>
    </location>
</feature>
<evidence type="ECO:0000256" key="2">
    <source>
        <dbReference type="ARBA" id="ARBA00022679"/>
    </source>
</evidence>
<accession>A0A6C0J807</accession>
<dbReference type="PANTHER" id="PTHR11548:SF1">
    <property type="entry name" value="THYMIDYLATE SYNTHASE 1"/>
    <property type="match status" value="1"/>
</dbReference>
<dbReference type="InterPro" id="IPR017925">
    <property type="entry name" value="DHFR_CS"/>
</dbReference>
<evidence type="ECO:0000259" key="6">
    <source>
        <dbReference type="PROSITE" id="PS51330"/>
    </source>
</evidence>
<dbReference type="InterPro" id="IPR045097">
    <property type="entry name" value="Thymidate_synth/dCMP_Mease"/>
</dbReference>
<dbReference type="FunFam" id="3.30.572.10:FF:000013">
    <property type="entry name" value="Thymidylate synthase"/>
    <property type="match status" value="1"/>
</dbReference>
<keyword evidence="3" id="KW-0545">Nucleotide biosynthesis</keyword>
<dbReference type="PROSITE" id="PS51330">
    <property type="entry name" value="DHFR_2"/>
    <property type="match status" value="1"/>
</dbReference>
<dbReference type="Pfam" id="PF00186">
    <property type="entry name" value="DHFR_1"/>
    <property type="match status" value="1"/>
</dbReference>
<dbReference type="InterPro" id="IPR000398">
    <property type="entry name" value="Thymidylate_synthase"/>
</dbReference>
<organism evidence="7">
    <name type="scientific">viral metagenome</name>
    <dbReference type="NCBI Taxonomy" id="1070528"/>
    <lineage>
        <taxon>unclassified sequences</taxon>
        <taxon>metagenomes</taxon>
        <taxon>organismal metagenomes</taxon>
    </lineage>
</organism>
<dbReference type="Gene3D" id="3.30.572.10">
    <property type="entry name" value="Thymidylate synthase/dCMP hydroxymethylase domain"/>
    <property type="match status" value="1"/>
</dbReference>
<evidence type="ECO:0000256" key="3">
    <source>
        <dbReference type="ARBA" id="ARBA00022727"/>
    </source>
</evidence>
<dbReference type="InterPro" id="IPR024072">
    <property type="entry name" value="DHFR-like_dom_sf"/>
</dbReference>
<protein>
    <recommendedName>
        <fullName evidence="6">DHFR domain-containing protein</fullName>
    </recommendedName>
</protein>
<dbReference type="AlphaFoldDB" id="A0A6C0J807"/>
<dbReference type="InterPro" id="IPR023451">
    <property type="entry name" value="Thymidate_synth/dCMP_Mease_dom"/>
</dbReference>
<dbReference type="Gene3D" id="3.40.430.10">
    <property type="entry name" value="Dihydrofolate Reductase, subunit A"/>
    <property type="match status" value="1"/>
</dbReference>
<reference evidence="7" key="1">
    <citation type="journal article" date="2020" name="Nature">
        <title>Giant virus diversity and host interactions through global metagenomics.</title>
        <authorList>
            <person name="Schulz F."/>
            <person name="Roux S."/>
            <person name="Paez-Espino D."/>
            <person name="Jungbluth S."/>
            <person name="Walsh D.A."/>
            <person name="Denef V.J."/>
            <person name="McMahon K.D."/>
            <person name="Konstantinidis K.T."/>
            <person name="Eloe-Fadrosh E.A."/>
            <person name="Kyrpides N.C."/>
            <person name="Woyke T."/>
        </authorList>
    </citation>
    <scope>NUCLEOTIDE SEQUENCE</scope>
    <source>
        <strain evidence="7">GVMAG-M-3300025860-20</strain>
    </source>
</reference>
<dbReference type="InterPro" id="IPR001796">
    <property type="entry name" value="DHFR_dom"/>
</dbReference>
<dbReference type="SUPFAM" id="SSF53597">
    <property type="entry name" value="Dihydrofolate reductase-like"/>
    <property type="match status" value="1"/>
</dbReference>
<dbReference type="GO" id="GO:0004799">
    <property type="term" value="F:thymidylate synthase activity"/>
    <property type="evidence" value="ECO:0007669"/>
    <property type="project" value="InterPro"/>
</dbReference>
<dbReference type="EMBL" id="MN740330">
    <property type="protein sequence ID" value="QHU00891.1"/>
    <property type="molecule type" value="Genomic_DNA"/>
</dbReference>